<dbReference type="RefSeq" id="WP_346032720.1">
    <property type="nucleotide sequence ID" value="NZ_BAABHV010000010.1"/>
</dbReference>
<dbReference type="InterPro" id="IPR050697">
    <property type="entry name" value="Adenylyl/Guanylyl_Cyclase_3/4"/>
</dbReference>
<sequence>MTERASPQWYSAGWRNVREAGPRRLVVTAVLLLAALLLARYSWDLPGTDDAERALYDYRAYTLAEQVEQDERILMVTYTDQTLIALEKRSPLDRGMLADALANLDTMGAKAIGVDILFDQPQSEDAQLIETLRGMETPTLLAYTTFEANSLDMNYEQQQFLDRFIEQLEGTNVAPASVRMPSDQGVTRVWPDIDPGLPPLLGRAMLRAAGDPAVEQFDGYEGAIRFRLPGVYESEVAGEPDAHDIPIYTALTIDLFANPDIAAGLAPIVAGRYVIIGGDIVDYDRALTPFSSREDDWTREGSRSPRPPGMELHADTIAQMLDGARLSKPSSLALWALALLTVLAATVTALLELRGWRFVPVFLAQLAVFIGLPFFLHSRGVDTYGFPAVGPALGWIVAFTAVTSTARAATAVQRQFAEGALGKYLPQSIADEIIEHPELLRLHGEKREIFVLFSDLEGFTKMSHAIPPEMVAKLLNRYLEMLSDVILEHGGILDKFIGDAVVAFWGAPISRPDDGTRAARAGYAVYQAGERFREEVAAMDPDLPPIGVTRVGLHVGEAVVGNFGGENRIQYTALGDSMNTAARLESGNKTFRSTIMASAEFARRSGLDWWRPMGSVVLSGRASALDLAEPAPDFPEQDRQALADAVAMLGTDRERGVEAISAIAARYPHDTALQALQERSRNLNEDGAYVMGSK</sequence>
<keyword evidence="1" id="KW-0812">Transmembrane</keyword>
<dbReference type="Gene3D" id="3.30.70.1230">
    <property type="entry name" value="Nucleotide cyclase"/>
    <property type="match status" value="1"/>
</dbReference>
<comment type="caution">
    <text evidence="3">The sequence shown here is derived from an EMBL/GenBank/DDBJ whole genome shotgun (WGS) entry which is preliminary data.</text>
</comment>
<proteinExistence type="predicted"/>
<dbReference type="PROSITE" id="PS50125">
    <property type="entry name" value="GUANYLATE_CYCLASE_2"/>
    <property type="match status" value="1"/>
</dbReference>
<feature type="transmembrane region" description="Helical" evidence="1">
    <location>
        <begin position="388"/>
        <end position="406"/>
    </location>
</feature>
<reference evidence="4" key="1">
    <citation type="journal article" date="2019" name="Int. J. Syst. Evol. Microbiol.">
        <title>The Global Catalogue of Microorganisms (GCM) 10K type strain sequencing project: providing services to taxonomists for standard genome sequencing and annotation.</title>
        <authorList>
            <consortium name="The Broad Institute Genomics Platform"/>
            <consortium name="The Broad Institute Genome Sequencing Center for Infectious Disease"/>
            <person name="Wu L."/>
            <person name="Ma J."/>
        </authorList>
    </citation>
    <scope>NUCLEOTIDE SEQUENCE [LARGE SCALE GENOMIC DNA]</scope>
    <source>
        <strain evidence="4">JCM 18014</strain>
    </source>
</reference>
<evidence type="ECO:0000256" key="1">
    <source>
        <dbReference type="SAM" id="Phobius"/>
    </source>
</evidence>
<dbReference type="EMBL" id="BAABHV010000010">
    <property type="protein sequence ID" value="GAA5054481.1"/>
    <property type="molecule type" value="Genomic_DNA"/>
</dbReference>
<dbReference type="InterPro" id="IPR007890">
    <property type="entry name" value="CHASE2"/>
</dbReference>
<dbReference type="SUPFAM" id="SSF55073">
    <property type="entry name" value="Nucleotide cyclase"/>
    <property type="match status" value="1"/>
</dbReference>
<protein>
    <submittedName>
        <fullName evidence="3">Adenylate/guanylate cyclase domain-containing protein</fullName>
    </submittedName>
</protein>
<feature type="domain" description="Guanylate cyclase" evidence="2">
    <location>
        <begin position="450"/>
        <end position="585"/>
    </location>
</feature>
<dbReference type="Pfam" id="PF05226">
    <property type="entry name" value="CHASE2"/>
    <property type="match status" value="1"/>
</dbReference>
<dbReference type="PANTHER" id="PTHR43081:SF1">
    <property type="entry name" value="ADENYLATE CYCLASE, TERMINAL-DIFFERENTIATION SPECIFIC"/>
    <property type="match status" value="1"/>
</dbReference>
<organism evidence="3 4">
    <name type="scientific">Erythrobacter westpacificensis</name>
    <dbReference type="NCBI Taxonomy" id="1055231"/>
    <lineage>
        <taxon>Bacteria</taxon>
        <taxon>Pseudomonadati</taxon>
        <taxon>Pseudomonadota</taxon>
        <taxon>Alphaproteobacteria</taxon>
        <taxon>Sphingomonadales</taxon>
        <taxon>Erythrobacteraceae</taxon>
        <taxon>Erythrobacter/Porphyrobacter group</taxon>
        <taxon>Erythrobacter</taxon>
    </lineage>
</organism>
<gene>
    <name evidence="3" type="ORF">GCM10023208_17370</name>
</gene>
<evidence type="ECO:0000313" key="3">
    <source>
        <dbReference type="EMBL" id="GAA5054481.1"/>
    </source>
</evidence>
<feature type="transmembrane region" description="Helical" evidence="1">
    <location>
        <begin position="358"/>
        <end position="376"/>
    </location>
</feature>
<evidence type="ECO:0000313" key="4">
    <source>
        <dbReference type="Proteomes" id="UP001500518"/>
    </source>
</evidence>
<dbReference type="Proteomes" id="UP001500518">
    <property type="component" value="Unassembled WGS sequence"/>
</dbReference>
<keyword evidence="4" id="KW-1185">Reference proteome</keyword>
<feature type="transmembrane region" description="Helical" evidence="1">
    <location>
        <begin position="25"/>
        <end position="43"/>
    </location>
</feature>
<dbReference type="InterPro" id="IPR029787">
    <property type="entry name" value="Nucleotide_cyclase"/>
</dbReference>
<keyword evidence="1" id="KW-1133">Transmembrane helix</keyword>
<feature type="transmembrane region" description="Helical" evidence="1">
    <location>
        <begin position="332"/>
        <end position="351"/>
    </location>
</feature>
<dbReference type="SMART" id="SM01080">
    <property type="entry name" value="CHASE2"/>
    <property type="match status" value="1"/>
</dbReference>
<name>A0ABP9KA09_9SPHN</name>
<keyword evidence="1" id="KW-0472">Membrane</keyword>
<dbReference type="Pfam" id="PF00211">
    <property type="entry name" value="Guanylate_cyc"/>
    <property type="match status" value="1"/>
</dbReference>
<dbReference type="CDD" id="cd07302">
    <property type="entry name" value="CHD"/>
    <property type="match status" value="1"/>
</dbReference>
<dbReference type="PANTHER" id="PTHR43081">
    <property type="entry name" value="ADENYLATE CYCLASE, TERMINAL-DIFFERENTIATION SPECIFIC-RELATED"/>
    <property type="match status" value="1"/>
</dbReference>
<dbReference type="InterPro" id="IPR001054">
    <property type="entry name" value="A/G_cyclase"/>
</dbReference>
<accession>A0ABP9KA09</accession>
<dbReference type="SMART" id="SM00044">
    <property type="entry name" value="CYCc"/>
    <property type="match status" value="1"/>
</dbReference>
<evidence type="ECO:0000259" key="2">
    <source>
        <dbReference type="PROSITE" id="PS50125"/>
    </source>
</evidence>